<dbReference type="InterPro" id="IPR011990">
    <property type="entry name" value="TPR-like_helical_dom_sf"/>
</dbReference>
<dbReference type="FunFam" id="1.25.40.10:FF:000031">
    <property type="entry name" value="Pentatricopeptide repeat-containing protein mitochondrial"/>
    <property type="match status" value="1"/>
</dbReference>
<dbReference type="InterPro" id="IPR002885">
    <property type="entry name" value="PPR_rpt"/>
</dbReference>
<dbReference type="Pfam" id="PF13041">
    <property type="entry name" value="PPR_2"/>
    <property type="match status" value="3"/>
</dbReference>
<feature type="repeat" description="PPR" evidence="3">
    <location>
        <begin position="460"/>
        <end position="494"/>
    </location>
</feature>
<dbReference type="PROSITE" id="PS51375">
    <property type="entry name" value="PPR"/>
    <property type="match status" value="4"/>
</dbReference>
<sequence>MGRADQDRIPDPVPTRKTGRTSSSKEEERISSFFPPTSAAEVRRGSHSHILLAARRTLKVLFHFFMKAPFPLKSVSPKLPIVHRSSYISPTQFSELLGRAKNLKLAVQIHAQLITRSFLASPFLFNCLLNLYSKCGHVSQSLALFSASNSITHMDETKNVFTYTSLITQLSHCNLPFKALTFFNELRGRNISPNHFTFSAVLPACGDTRVGKQMHSLICKHGFESDVFVGSALVDMYAKSGELDCARRVFDEMPERNLVSWNSVIVGFLRNGCYDQGIGFFTRLIGEDAIRPDEVSFSSVLSACAHVCGVAIGRQVHGVVLKHGLEYLAYVKNSLMDMYCKCGVFDDAEKLFRNTQDRDVVSWNVMVMGFVQNGNFEDACNYFWVMRREGILPDEASFSTVLHAAACIAAFDQGALIHNQIIKTGLGGNTCVASSLITMYAKCGSLVDARRAFSESEEHNVITWTAMLSAFQQHGCANQVIELFDDMMQAGIEPDYITFVSVLSACGHTGRVDDGFSYFNLMSQSYNMNPGLEHYACMVDLLGRAGRLYDAKKFVESMPIEPDVSVWGALLGACRKYGDLNMGREVAERLFEIEPDNPGNYVLLYNMYARRGRLEEANDVRRLMGFNRVRKEPGCSWLDVKNMTHVFKAHDRSHSRTNEIYEMLAELEELVKQKGYVPEIQHSINDMDEYEERKLWYHSEKLALAYGLLTLPVGAPIRIKKNLRTCCDCHNVMKFASAIFKREIILRDINRFHRFADGLCSCGDYW</sequence>
<proteinExistence type="inferred from homology"/>
<keyword evidence="2" id="KW-0677">Repeat</keyword>
<dbReference type="Gene3D" id="1.25.40.10">
    <property type="entry name" value="Tetratricopeptide repeat domain"/>
    <property type="match status" value="4"/>
</dbReference>
<evidence type="ECO:0000256" key="4">
    <source>
        <dbReference type="SAM" id="MobiDB-lite"/>
    </source>
</evidence>
<evidence type="ECO:0000313" key="7">
    <source>
        <dbReference type="Proteomes" id="UP001289374"/>
    </source>
</evidence>
<dbReference type="FunFam" id="1.25.40.10:FF:000073">
    <property type="entry name" value="Pentatricopeptide repeat-containing protein chloroplastic"/>
    <property type="match status" value="1"/>
</dbReference>
<dbReference type="InterPro" id="IPR032867">
    <property type="entry name" value="DYW_dom"/>
</dbReference>
<dbReference type="InterPro" id="IPR046848">
    <property type="entry name" value="E_motif"/>
</dbReference>
<dbReference type="Pfam" id="PF14432">
    <property type="entry name" value="DYW_deaminase"/>
    <property type="match status" value="1"/>
</dbReference>
<name>A0AAE2BY65_9LAMI</name>
<comment type="caution">
    <text evidence="6">The sequence shown here is derived from an EMBL/GenBank/DDBJ whole genome shotgun (WGS) entry which is preliminary data.</text>
</comment>
<dbReference type="Pfam" id="PF20431">
    <property type="entry name" value="E_motif"/>
    <property type="match status" value="1"/>
</dbReference>
<dbReference type="FunFam" id="1.25.40.10:FF:000344">
    <property type="entry name" value="Pentatricopeptide repeat-containing protein"/>
    <property type="match status" value="1"/>
</dbReference>
<dbReference type="GO" id="GO:0003723">
    <property type="term" value="F:RNA binding"/>
    <property type="evidence" value="ECO:0007669"/>
    <property type="project" value="InterPro"/>
</dbReference>
<dbReference type="PANTHER" id="PTHR47926">
    <property type="entry name" value="PENTATRICOPEPTIDE REPEAT-CONTAINING PROTEIN"/>
    <property type="match status" value="1"/>
</dbReference>
<dbReference type="InterPro" id="IPR046960">
    <property type="entry name" value="PPR_At4g14850-like_plant"/>
</dbReference>
<feature type="region of interest" description="Disordered" evidence="4">
    <location>
        <begin position="1"/>
        <end position="31"/>
    </location>
</feature>
<evidence type="ECO:0000256" key="1">
    <source>
        <dbReference type="ARBA" id="ARBA00006643"/>
    </source>
</evidence>
<dbReference type="GO" id="GO:0009451">
    <property type="term" value="P:RNA modification"/>
    <property type="evidence" value="ECO:0007669"/>
    <property type="project" value="InterPro"/>
</dbReference>
<feature type="domain" description="DYW" evidence="5">
    <location>
        <begin position="675"/>
        <end position="766"/>
    </location>
</feature>
<reference evidence="6" key="1">
    <citation type="submission" date="2020-06" db="EMBL/GenBank/DDBJ databases">
        <authorList>
            <person name="Li T."/>
            <person name="Hu X."/>
            <person name="Zhang T."/>
            <person name="Song X."/>
            <person name="Zhang H."/>
            <person name="Dai N."/>
            <person name="Sheng W."/>
            <person name="Hou X."/>
            <person name="Wei L."/>
        </authorList>
    </citation>
    <scope>NUCLEOTIDE SEQUENCE</scope>
    <source>
        <strain evidence="6">K16</strain>
        <tissue evidence="6">Leaf</tissue>
    </source>
</reference>
<dbReference type="NCBIfam" id="TIGR00756">
    <property type="entry name" value="PPR"/>
    <property type="match status" value="6"/>
</dbReference>
<feature type="repeat" description="PPR" evidence="3">
    <location>
        <begin position="159"/>
        <end position="193"/>
    </location>
</feature>
<feature type="compositionally biased region" description="Basic and acidic residues" evidence="4">
    <location>
        <begin position="1"/>
        <end position="10"/>
    </location>
</feature>
<dbReference type="SUPFAM" id="SSF48452">
    <property type="entry name" value="TPR-like"/>
    <property type="match status" value="1"/>
</dbReference>
<evidence type="ECO:0000256" key="2">
    <source>
        <dbReference type="ARBA" id="ARBA00022737"/>
    </source>
</evidence>
<evidence type="ECO:0000259" key="5">
    <source>
        <dbReference type="Pfam" id="PF14432"/>
    </source>
</evidence>
<dbReference type="GO" id="GO:0008270">
    <property type="term" value="F:zinc ion binding"/>
    <property type="evidence" value="ECO:0007669"/>
    <property type="project" value="InterPro"/>
</dbReference>
<gene>
    <name evidence="6" type="ORF">Sango_0948600</name>
</gene>
<accession>A0AAE2BY65</accession>
<feature type="repeat" description="PPR" evidence="3">
    <location>
        <begin position="226"/>
        <end position="260"/>
    </location>
</feature>
<protein>
    <submittedName>
        <fullName evidence="6">Pentatricopeptide repeat-containing protein, chloroplastic</fullName>
    </submittedName>
</protein>
<reference evidence="6" key="2">
    <citation type="journal article" date="2024" name="Plant">
        <title>Genomic evolution and insights into agronomic trait innovations of Sesamum species.</title>
        <authorList>
            <person name="Miao H."/>
            <person name="Wang L."/>
            <person name="Qu L."/>
            <person name="Liu H."/>
            <person name="Sun Y."/>
            <person name="Le M."/>
            <person name="Wang Q."/>
            <person name="Wei S."/>
            <person name="Zheng Y."/>
            <person name="Lin W."/>
            <person name="Duan Y."/>
            <person name="Cao H."/>
            <person name="Xiong S."/>
            <person name="Wang X."/>
            <person name="Wei L."/>
            <person name="Li C."/>
            <person name="Ma Q."/>
            <person name="Ju M."/>
            <person name="Zhao R."/>
            <person name="Li G."/>
            <person name="Mu C."/>
            <person name="Tian Q."/>
            <person name="Mei H."/>
            <person name="Zhang T."/>
            <person name="Gao T."/>
            <person name="Zhang H."/>
        </authorList>
    </citation>
    <scope>NUCLEOTIDE SEQUENCE</scope>
    <source>
        <strain evidence="6">K16</strain>
    </source>
</reference>
<feature type="repeat" description="PPR" evidence="3">
    <location>
        <begin position="359"/>
        <end position="393"/>
    </location>
</feature>
<organism evidence="6 7">
    <name type="scientific">Sesamum angolense</name>
    <dbReference type="NCBI Taxonomy" id="2727404"/>
    <lineage>
        <taxon>Eukaryota</taxon>
        <taxon>Viridiplantae</taxon>
        <taxon>Streptophyta</taxon>
        <taxon>Embryophyta</taxon>
        <taxon>Tracheophyta</taxon>
        <taxon>Spermatophyta</taxon>
        <taxon>Magnoliopsida</taxon>
        <taxon>eudicotyledons</taxon>
        <taxon>Gunneridae</taxon>
        <taxon>Pentapetalae</taxon>
        <taxon>asterids</taxon>
        <taxon>lamiids</taxon>
        <taxon>Lamiales</taxon>
        <taxon>Pedaliaceae</taxon>
        <taxon>Sesamum</taxon>
    </lineage>
</organism>
<evidence type="ECO:0000313" key="6">
    <source>
        <dbReference type="EMBL" id="KAK4402079.1"/>
    </source>
</evidence>
<dbReference type="EMBL" id="JACGWL010000005">
    <property type="protein sequence ID" value="KAK4402079.1"/>
    <property type="molecule type" value="Genomic_DNA"/>
</dbReference>
<dbReference type="Pfam" id="PF01535">
    <property type="entry name" value="PPR"/>
    <property type="match status" value="4"/>
</dbReference>
<dbReference type="FunFam" id="1.25.40.10:FF:000366">
    <property type="entry name" value="Pentatricopeptide (PPR) repeat-containing protein"/>
    <property type="match status" value="1"/>
</dbReference>
<comment type="similarity">
    <text evidence="1">Belongs to the PPR family. PCMP-H subfamily.</text>
</comment>
<dbReference type="Proteomes" id="UP001289374">
    <property type="component" value="Unassembled WGS sequence"/>
</dbReference>
<dbReference type="AlphaFoldDB" id="A0AAE2BY65"/>
<dbReference type="PANTHER" id="PTHR47926:SF418">
    <property type="entry name" value="(WILD MALAYSIAN BANANA) HYPOTHETICAL PROTEIN"/>
    <property type="match status" value="1"/>
</dbReference>
<evidence type="ECO:0000256" key="3">
    <source>
        <dbReference type="PROSITE-ProRule" id="PRU00708"/>
    </source>
</evidence>
<keyword evidence="7" id="KW-1185">Reference proteome</keyword>